<protein>
    <submittedName>
        <fullName evidence="1">Uncharacterized protein</fullName>
    </submittedName>
</protein>
<organism evidence="1 2">
    <name type="scientific">Rhipicephalus microplus</name>
    <name type="common">Cattle tick</name>
    <name type="synonym">Boophilus microplus</name>
    <dbReference type="NCBI Taxonomy" id="6941"/>
    <lineage>
        <taxon>Eukaryota</taxon>
        <taxon>Metazoa</taxon>
        <taxon>Ecdysozoa</taxon>
        <taxon>Arthropoda</taxon>
        <taxon>Chelicerata</taxon>
        <taxon>Arachnida</taxon>
        <taxon>Acari</taxon>
        <taxon>Parasitiformes</taxon>
        <taxon>Ixodida</taxon>
        <taxon>Ixodoidea</taxon>
        <taxon>Ixodidae</taxon>
        <taxon>Rhipicephalinae</taxon>
        <taxon>Rhipicephalus</taxon>
        <taxon>Boophilus</taxon>
    </lineage>
</organism>
<comment type="caution">
    <text evidence="1">The sequence shown here is derived from an EMBL/GenBank/DDBJ whole genome shotgun (WGS) entry which is preliminary data.</text>
</comment>
<name>A0A9J6EUV8_RHIMP</name>
<evidence type="ECO:0000313" key="2">
    <source>
        <dbReference type="Proteomes" id="UP000821866"/>
    </source>
</evidence>
<sequence length="212" mass="23280">MGRNPFLFGFPLCDRCACNTSESLTVDVNCTGRGLEELPLNLPLRARVLRLANNSIKSLMLPSKGMGGAHHVHHASVLPLKIQDALMPQPANISPLGLFLPCGVLQFRRERATILPCRSTSKSLPLQEASHDIKCESIYARCLTLPGVDTKLHCVAGIGVGEDPQLVSPLDNLVAKILSYSRTAFGFHHSFVDGNVTVWLEMERRYIIDVPK</sequence>
<keyword evidence="2" id="KW-1185">Reference proteome</keyword>
<dbReference type="AlphaFoldDB" id="A0A9J6EUV8"/>
<gene>
    <name evidence="1" type="ORF">HPB51_020264</name>
</gene>
<proteinExistence type="predicted"/>
<dbReference type="EMBL" id="JABSTU010000002">
    <property type="protein sequence ID" value="KAH8037983.1"/>
    <property type="molecule type" value="Genomic_DNA"/>
</dbReference>
<evidence type="ECO:0000313" key="1">
    <source>
        <dbReference type="EMBL" id="KAH8037983.1"/>
    </source>
</evidence>
<reference evidence="1" key="1">
    <citation type="journal article" date="2020" name="Cell">
        <title>Large-Scale Comparative Analyses of Tick Genomes Elucidate Their Genetic Diversity and Vector Capacities.</title>
        <authorList>
            <consortium name="Tick Genome and Microbiome Consortium (TIGMIC)"/>
            <person name="Jia N."/>
            <person name="Wang J."/>
            <person name="Shi W."/>
            <person name="Du L."/>
            <person name="Sun Y."/>
            <person name="Zhan W."/>
            <person name="Jiang J.F."/>
            <person name="Wang Q."/>
            <person name="Zhang B."/>
            <person name="Ji P."/>
            <person name="Bell-Sakyi L."/>
            <person name="Cui X.M."/>
            <person name="Yuan T.T."/>
            <person name="Jiang B.G."/>
            <person name="Yang W.F."/>
            <person name="Lam T.T."/>
            <person name="Chang Q.C."/>
            <person name="Ding S.J."/>
            <person name="Wang X.J."/>
            <person name="Zhu J.G."/>
            <person name="Ruan X.D."/>
            <person name="Zhao L."/>
            <person name="Wei J.T."/>
            <person name="Ye R.Z."/>
            <person name="Que T.C."/>
            <person name="Du C.H."/>
            <person name="Zhou Y.H."/>
            <person name="Cheng J.X."/>
            <person name="Dai P.F."/>
            <person name="Guo W.B."/>
            <person name="Han X.H."/>
            <person name="Huang E.J."/>
            <person name="Li L.F."/>
            <person name="Wei W."/>
            <person name="Gao Y.C."/>
            <person name="Liu J.Z."/>
            <person name="Shao H.Z."/>
            <person name="Wang X."/>
            <person name="Wang C.C."/>
            <person name="Yang T.C."/>
            <person name="Huo Q.B."/>
            <person name="Li W."/>
            <person name="Chen H.Y."/>
            <person name="Chen S.E."/>
            <person name="Zhou L.G."/>
            <person name="Ni X.B."/>
            <person name="Tian J.H."/>
            <person name="Sheng Y."/>
            <person name="Liu T."/>
            <person name="Pan Y.S."/>
            <person name="Xia L.Y."/>
            <person name="Li J."/>
            <person name="Zhao F."/>
            <person name="Cao W.C."/>
        </authorList>
    </citation>
    <scope>NUCLEOTIDE SEQUENCE</scope>
    <source>
        <strain evidence="1">Rmic-2018</strain>
    </source>
</reference>
<dbReference type="Proteomes" id="UP000821866">
    <property type="component" value="Chromosome 10"/>
</dbReference>
<accession>A0A9J6EUV8</accession>
<dbReference type="VEuPathDB" id="VectorBase:LOC119179557"/>
<dbReference type="Gene3D" id="3.80.10.10">
    <property type="entry name" value="Ribonuclease Inhibitor"/>
    <property type="match status" value="1"/>
</dbReference>
<reference evidence="1" key="2">
    <citation type="submission" date="2021-09" db="EMBL/GenBank/DDBJ databases">
        <authorList>
            <person name="Jia N."/>
            <person name="Wang J."/>
            <person name="Shi W."/>
            <person name="Du L."/>
            <person name="Sun Y."/>
            <person name="Zhan W."/>
            <person name="Jiang J."/>
            <person name="Wang Q."/>
            <person name="Zhang B."/>
            <person name="Ji P."/>
            <person name="Sakyi L.B."/>
            <person name="Cui X."/>
            <person name="Yuan T."/>
            <person name="Jiang B."/>
            <person name="Yang W."/>
            <person name="Lam T.T.-Y."/>
            <person name="Chang Q."/>
            <person name="Ding S."/>
            <person name="Wang X."/>
            <person name="Zhu J."/>
            <person name="Ruan X."/>
            <person name="Zhao L."/>
            <person name="Wei J."/>
            <person name="Que T."/>
            <person name="Du C."/>
            <person name="Cheng J."/>
            <person name="Dai P."/>
            <person name="Han X."/>
            <person name="Huang E."/>
            <person name="Gao Y."/>
            <person name="Liu J."/>
            <person name="Shao H."/>
            <person name="Ye R."/>
            <person name="Li L."/>
            <person name="Wei W."/>
            <person name="Wang X."/>
            <person name="Wang C."/>
            <person name="Huo Q."/>
            <person name="Li W."/>
            <person name="Guo W."/>
            <person name="Chen H."/>
            <person name="Chen S."/>
            <person name="Zhou L."/>
            <person name="Zhou L."/>
            <person name="Ni X."/>
            <person name="Tian J."/>
            <person name="Zhou Y."/>
            <person name="Sheng Y."/>
            <person name="Liu T."/>
            <person name="Pan Y."/>
            <person name="Xia L."/>
            <person name="Li J."/>
            <person name="Zhao F."/>
            <person name="Cao W."/>
        </authorList>
    </citation>
    <scope>NUCLEOTIDE SEQUENCE</scope>
    <source>
        <strain evidence="1">Rmic-2018</strain>
        <tissue evidence="1">Larvae</tissue>
    </source>
</reference>
<dbReference type="InterPro" id="IPR032675">
    <property type="entry name" value="LRR_dom_sf"/>
</dbReference>